<dbReference type="InterPro" id="IPR017463">
    <property type="entry name" value="Sulphur_relay_TusD/DsrE"/>
</dbReference>
<dbReference type="GO" id="GO:0097163">
    <property type="term" value="F:sulfur carrier activity"/>
    <property type="evidence" value="ECO:0007669"/>
    <property type="project" value="TreeGrafter"/>
</dbReference>
<dbReference type="InterPro" id="IPR003787">
    <property type="entry name" value="Sulphur_relay_DsrE/F-like"/>
</dbReference>
<dbReference type="GO" id="GO:1990228">
    <property type="term" value="C:sulfurtransferase complex"/>
    <property type="evidence" value="ECO:0007669"/>
    <property type="project" value="TreeGrafter"/>
</dbReference>
<dbReference type="InterPro" id="IPR027396">
    <property type="entry name" value="DsrEFH-like"/>
</dbReference>
<dbReference type="PATRIC" id="fig|1005057.4.peg.485"/>
<dbReference type="OrthoDB" id="9787483at2"/>
<dbReference type="Proteomes" id="UP000006139">
    <property type="component" value="Chromosome"/>
</dbReference>
<keyword evidence="4" id="KW-0808">Transferase</keyword>
<dbReference type="GO" id="GO:0016783">
    <property type="term" value="F:sulfurtransferase activity"/>
    <property type="evidence" value="ECO:0007669"/>
    <property type="project" value="InterPro"/>
</dbReference>
<name>G2LQ14_BUCUM</name>
<dbReference type="EMBL" id="CP002648">
    <property type="protein sequence ID" value="AEO08301.1"/>
    <property type="molecule type" value="Genomic_DNA"/>
</dbReference>
<evidence type="ECO:0000256" key="3">
    <source>
        <dbReference type="ARBA" id="ARBA00022490"/>
    </source>
</evidence>
<dbReference type="Pfam" id="PF02635">
    <property type="entry name" value="DsrE"/>
    <property type="match status" value="1"/>
</dbReference>
<evidence type="ECO:0000313" key="6">
    <source>
        <dbReference type="Proteomes" id="UP000006139"/>
    </source>
</evidence>
<dbReference type="Gene3D" id="3.40.1260.10">
    <property type="entry name" value="DsrEFH-like"/>
    <property type="match status" value="1"/>
</dbReference>
<protein>
    <submittedName>
        <fullName evidence="5">Sulfur transfer complex subunit TusD</fullName>
    </submittedName>
</protein>
<reference evidence="5 6" key="1">
    <citation type="journal article" date="2011" name="PLoS Genet.">
        <title>Sequence conservation and functional constraint on intergenic spacers in reduced genomes of the obligate symbiont buchnera.</title>
        <authorList>
            <person name="Degnan P.H."/>
            <person name="Ochman H."/>
            <person name="Moran N.A."/>
        </authorList>
    </citation>
    <scope>NUCLEOTIDE SEQUENCE [LARGE SCALE GENOMIC DNA]</scope>
    <source>
        <strain evidence="5 6">Ua</strain>
    </source>
</reference>
<proteinExistence type="inferred from homology"/>
<dbReference type="SUPFAM" id="SSF75169">
    <property type="entry name" value="DsrEFH-like"/>
    <property type="match status" value="1"/>
</dbReference>
<evidence type="ECO:0000256" key="1">
    <source>
        <dbReference type="ARBA" id="ARBA00004496"/>
    </source>
</evidence>
<organism evidence="5 6">
    <name type="scientific">Buchnera aphidicola str. Ua</name>
    <name type="common">Uroleucon ambrosiae</name>
    <dbReference type="NCBI Taxonomy" id="1005057"/>
    <lineage>
        <taxon>Bacteria</taxon>
        <taxon>Pseudomonadati</taxon>
        <taxon>Pseudomonadota</taxon>
        <taxon>Gammaproteobacteria</taxon>
        <taxon>Enterobacterales</taxon>
        <taxon>Erwiniaceae</taxon>
        <taxon>Buchnera</taxon>
    </lineage>
</organism>
<comment type="similarity">
    <text evidence="2">Belongs to the DsrE/TusD family.</text>
</comment>
<dbReference type="eggNOG" id="COG1553">
    <property type="taxonomic scope" value="Bacteria"/>
</dbReference>
<dbReference type="KEGG" id="buh:BUAMB_507"/>
<dbReference type="STRING" id="1005057.BUAMB_507"/>
<dbReference type="NCBIfam" id="NF001237">
    <property type="entry name" value="PRK00207.1"/>
    <property type="match status" value="1"/>
</dbReference>
<gene>
    <name evidence="5" type="primary">yheN</name>
    <name evidence="5" type="ORF">BUAMB_507</name>
</gene>
<accession>G2LQ14</accession>
<dbReference type="HOGENOM" id="CLU_132095_0_0_6"/>
<dbReference type="AlphaFoldDB" id="G2LQ14"/>
<evidence type="ECO:0000313" key="5">
    <source>
        <dbReference type="EMBL" id="AEO08301.1"/>
    </source>
</evidence>
<dbReference type="GO" id="GO:0002143">
    <property type="term" value="P:tRNA wobble position uridine thiolation"/>
    <property type="evidence" value="ECO:0007669"/>
    <property type="project" value="TreeGrafter"/>
</dbReference>
<dbReference type="PANTHER" id="PTHR34874">
    <property type="entry name" value="PROTEIN YCHN"/>
    <property type="match status" value="1"/>
</dbReference>
<evidence type="ECO:0000256" key="2">
    <source>
        <dbReference type="ARBA" id="ARBA00007067"/>
    </source>
</evidence>
<comment type="subcellular location">
    <subcellularLocation>
        <location evidence="1">Cytoplasm</location>
    </subcellularLocation>
</comment>
<dbReference type="PANTHER" id="PTHR34874:SF3">
    <property type="entry name" value="SULFURTRANSFERASE TUSD"/>
    <property type="match status" value="1"/>
</dbReference>
<sequence>MNYTILVTGAAYGTQNASTAFLFCKSLIKTNHKILSVFFYGDGVLNANKMTKPALDEFNLVEGWQQLKKKYQIPLYVCHSSALRRGILKNEKSCNISCQIGNLAFFFQLSSLVELAYSIKLSDRFIQF</sequence>
<keyword evidence="3" id="KW-0963">Cytoplasm</keyword>
<dbReference type="RefSeq" id="WP_014500203.1">
    <property type="nucleotide sequence ID" value="NC_017259.1"/>
</dbReference>
<dbReference type="NCBIfam" id="TIGR03012">
    <property type="entry name" value="sulf_tusD_dsrE"/>
    <property type="match status" value="1"/>
</dbReference>
<evidence type="ECO:0000256" key="4">
    <source>
        <dbReference type="ARBA" id="ARBA00022679"/>
    </source>
</evidence>